<evidence type="ECO:0000256" key="1">
    <source>
        <dbReference type="SAM" id="SignalP"/>
    </source>
</evidence>
<dbReference type="RefSeq" id="WP_184878136.1">
    <property type="nucleotide sequence ID" value="NZ_BOOV01000008.1"/>
</dbReference>
<feature type="chain" id="PRO_5031122479" evidence="1">
    <location>
        <begin position="27"/>
        <end position="161"/>
    </location>
</feature>
<feature type="signal peptide" evidence="1">
    <location>
        <begin position="1"/>
        <end position="26"/>
    </location>
</feature>
<name>A0A7W7D736_9ACTN</name>
<reference evidence="2 3" key="1">
    <citation type="submission" date="2020-08" db="EMBL/GenBank/DDBJ databases">
        <title>Sequencing the genomes of 1000 actinobacteria strains.</title>
        <authorList>
            <person name="Klenk H.-P."/>
        </authorList>
    </citation>
    <scope>NUCLEOTIDE SEQUENCE [LARGE SCALE GENOMIC DNA]</scope>
    <source>
        <strain evidence="2 3">DSM 45784</strain>
    </source>
</reference>
<evidence type="ECO:0000313" key="2">
    <source>
        <dbReference type="EMBL" id="MBB4700176.1"/>
    </source>
</evidence>
<organism evidence="2 3">
    <name type="scientific">Sphaerisporangium siamense</name>
    <dbReference type="NCBI Taxonomy" id="795645"/>
    <lineage>
        <taxon>Bacteria</taxon>
        <taxon>Bacillati</taxon>
        <taxon>Actinomycetota</taxon>
        <taxon>Actinomycetes</taxon>
        <taxon>Streptosporangiales</taxon>
        <taxon>Streptosporangiaceae</taxon>
        <taxon>Sphaerisporangium</taxon>
    </lineage>
</organism>
<comment type="caution">
    <text evidence="2">The sequence shown here is derived from an EMBL/GenBank/DDBJ whole genome shotgun (WGS) entry which is preliminary data.</text>
</comment>
<evidence type="ECO:0000313" key="3">
    <source>
        <dbReference type="Proteomes" id="UP000542210"/>
    </source>
</evidence>
<sequence>MRSTFAGAAAGLALVFTAAASPAAQAAAQPAAASAGKAKVVYGWALRSGDSALSITPRKARRTELGESGQLAWELGRKTGAKLKIRYTGGLDFRQVNKKCGKPPAGYPYDTSDKKALGAKKCLPSHLLTRLKQGALPVRVEYNTSPSGRPVAIKVQELVLP</sequence>
<keyword evidence="1" id="KW-0732">Signal</keyword>
<gene>
    <name evidence="2" type="ORF">BJ982_001720</name>
</gene>
<dbReference type="EMBL" id="JACHND010000001">
    <property type="protein sequence ID" value="MBB4700176.1"/>
    <property type="molecule type" value="Genomic_DNA"/>
</dbReference>
<accession>A0A7W7D736</accession>
<keyword evidence="3" id="KW-1185">Reference proteome</keyword>
<protein>
    <submittedName>
        <fullName evidence="2">Uncharacterized protein</fullName>
    </submittedName>
</protein>
<dbReference type="Proteomes" id="UP000542210">
    <property type="component" value="Unassembled WGS sequence"/>
</dbReference>
<dbReference type="AlphaFoldDB" id="A0A7W7D736"/>
<proteinExistence type="predicted"/>